<dbReference type="InterPro" id="IPR000620">
    <property type="entry name" value="EamA_dom"/>
</dbReference>
<evidence type="ECO:0000259" key="7">
    <source>
        <dbReference type="Pfam" id="PF00892"/>
    </source>
</evidence>
<evidence type="ECO:0000256" key="2">
    <source>
        <dbReference type="ARBA" id="ARBA00022475"/>
    </source>
</evidence>
<keyword evidence="5 6" id="KW-0472">Membrane</keyword>
<name>A0A1F7F4S4_UNCRA</name>
<evidence type="ECO:0000256" key="4">
    <source>
        <dbReference type="ARBA" id="ARBA00022989"/>
    </source>
</evidence>
<dbReference type="PANTHER" id="PTHR32322">
    <property type="entry name" value="INNER MEMBRANE TRANSPORTER"/>
    <property type="match status" value="1"/>
</dbReference>
<evidence type="ECO:0000313" key="9">
    <source>
        <dbReference type="Proteomes" id="UP000179243"/>
    </source>
</evidence>
<dbReference type="Proteomes" id="UP000179243">
    <property type="component" value="Unassembled WGS sequence"/>
</dbReference>
<proteinExistence type="predicted"/>
<organism evidence="8 9">
    <name type="scientific">Candidatus Raymondbacteria bacterium RIFOXYD12_FULL_49_13</name>
    <dbReference type="NCBI Taxonomy" id="1817890"/>
    <lineage>
        <taxon>Bacteria</taxon>
        <taxon>Raymondiibacteriota</taxon>
    </lineage>
</organism>
<keyword evidence="3 6" id="KW-0812">Transmembrane</keyword>
<dbReference type="EMBL" id="MFYX01000121">
    <property type="protein sequence ID" value="OGK01660.1"/>
    <property type="molecule type" value="Genomic_DNA"/>
</dbReference>
<evidence type="ECO:0000256" key="1">
    <source>
        <dbReference type="ARBA" id="ARBA00004651"/>
    </source>
</evidence>
<evidence type="ECO:0000256" key="5">
    <source>
        <dbReference type="ARBA" id="ARBA00023136"/>
    </source>
</evidence>
<protein>
    <recommendedName>
        <fullName evidence="7">EamA domain-containing protein</fullName>
    </recommendedName>
</protein>
<feature type="transmembrane region" description="Helical" evidence="6">
    <location>
        <begin position="32"/>
        <end position="50"/>
    </location>
</feature>
<feature type="transmembrane region" description="Helical" evidence="6">
    <location>
        <begin position="62"/>
        <end position="82"/>
    </location>
</feature>
<evidence type="ECO:0000256" key="3">
    <source>
        <dbReference type="ARBA" id="ARBA00022692"/>
    </source>
</evidence>
<reference evidence="8 9" key="1">
    <citation type="journal article" date="2016" name="Nat. Commun.">
        <title>Thousands of microbial genomes shed light on interconnected biogeochemical processes in an aquifer system.</title>
        <authorList>
            <person name="Anantharaman K."/>
            <person name="Brown C.T."/>
            <person name="Hug L.A."/>
            <person name="Sharon I."/>
            <person name="Castelle C.J."/>
            <person name="Probst A.J."/>
            <person name="Thomas B.C."/>
            <person name="Singh A."/>
            <person name="Wilkins M.J."/>
            <person name="Karaoz U."/>
            <person name="Brodie E.L."/>
            <person name="Williams K.H."/>
            <person name="Hubbard S.S."/>
            <person name="Banfield J.F."/>
        </authorList>
    </citation>
    <scope>NUCLEOTIDE SEQUENCE [LARGE SCALE GENOMIC DNA]</scope>
</reference>
<feature type="transmembrane region" description="Helical" evidence="6">
    <location>
        <begin position="88"/>
        <end position="109"/>
    </location>
</feature>
<keyword evidence="4 6" id="KW-1133">Transmembrane helix</keyword>
<comment type="caution">
    <text evidence="8">The sequence shown here is derived from an EMBL/GenBank/DDBJ whole genome shotgun (WGS) entry which is preliminary data.</text>
</comment>
<evidence type="ECO:0000256" key="6">
    <source>
        <dbReference type="SAM" id="Phobius"/>
    </source>
</evidence>
<dbReference type="GO" id="GO:0005886">
    <property type="term" value="C:plasma membrane"/>
    <property type="evidence" value="ECO:0007669"/>
    <property type="project" value="UniProtKB-SubCell"/>
</dbReference>
<sequence>MLLAAFPGLLWGTAFPAIKIGLRYADPFFFAAIRFMLAGLLLIALAGPIKEYCATLAREARTIIFVSLFQTVGLYGLFFWGMAYSTGVQGAIITGSGPVMAAVFAHFLVQGDQLNRTKALSIVCLEVPGAGVGRTAQLGLVTR</sequence>
<accession>A0A1F7F4S4</accession>
<dbReference type="InterPro" id="IPR050638">
    <property type="entry name" value="AA-Vitamin_Transporters"/>
</dbReference>
<keyword evidence="2" id="KW-1003">Cell membrane</keyword>
<dbReference type="Pfam" id="PF00892">
    <property type="entry name" value="EamA"/>
    <property type="match status" value="1"/>
</dbReference>
<comment type="subcellular location">
    <subcellularLocation>
        <location evidence="1">Cell membrane</location>
        <topology evidence="1">Multi-pass membrane protein</topology>
    </subcellularLocation>
</comment>
<gene>
    <name evidence="8" type="ORF">A2519_09015</name>
</gene>
<feature type="domain" description="EamA" evidence="7">
    <location>
        <begin position="2"/>
        <end position="124"/>
    </location>
</feature>
<dbReference type="InterPro" id="IPR037185">
    <property type="entry name" value="EmrE-like"/>
</dbReference>
<dbReference type="PANTHER" id="PTHR32322:SF18">
    <property type="entry name" value="S-ADENOSYLMETHIONINE_S-ADENOSYLHOMOCYSTEINE TRANSPORTER"/>
    <property type="match status" value="1"/>
</dbReference>
<evidence type="ECO:0000313" key="8">
    <source>
        <dbReference type="EMBL" id="OGK01660.1"/>
    </source>
</evidence>
<dbReference type="SUPFAM" id="SSF103481">
    <property type="entry name" value="Multidrug resistance efflux transporter EmrE"/>
    <property type="match status" value="1"/>
</dbReference>
<dbReference type="AlphaFoldDB" id="A0A1F7F4S4"/>